<evidence type="ECO:0000313" key="3">
    <source>
        <dbReference type="Proteomes" id="UP000070700"/>
    </source>
</evidence>
<dbReference type="Pfam" id="PF06985">
    <property type="entry name" value="HET"/>
    <property type="match status" value="1"/>
</dbReference>
<dbReference type="OrthoDB" id="3486565at2759"/>
<keyword evidence="3" id="KW-1185">Reference proteome</keyword>
<dbReference type="InterPro" id="IPR010730">
    <property type="entry name" value="HET"/>
</dbReference>
<dbReference type="PANTHER" id="PTHR33112:SF15">
    <property type="entry name" value="HETEROKARYON INCOMPATIBILITY DOMAIN-CONTAINING PROTEIN"/>
    <property type="match status" value="1"/>
</dbReference>
<dbReference type="KEGG" id="psco:LY89DRAFT_733533"/>
<dbReference type="EMBL" id="KQ947414">
    <property type="protein sequence ID" value="KUJ17701.1"/>
    <property type="molecule type" value="Genomic_DNA"/>
</dbReference>
<evidence type="ECO:0000259" key="1">
    <source>
        <dbReference type="Pfam" id="PF06985"/>
    </source>
</evidence>
<dbReference type="GeneID" id="28829537"/>
<reference evidence="2 3" key="1">
    <citation type="submission" date="2015-10" db="EMBL/GenBank/DDBJ databases">
        <title>Full genome of DAOMC 229536 Phialocephala scopiformis, a fungal endophyte of spruce producing the potent anti-insectan compound rugulosin.</title>
        <authorList>
            <consortium name="DOE Joint Genome Institute"/>
            <person name="Walker A.K."/>
            <person name="Frasz S.L."/>
            <person name="Seifert K.A."/>
            <person name="Miller J.D."/>
            <person name="Mondo S.J."/>
            <person name="Labutti K."/>
            <person name="Lipzen A."/>
            <person name="Dockter R."/>
            <person name="Kennedy M."/>
            <person name="Grigoriev I.V."/>
            <person name="Spatafora J.W."/>
        </authorList>
    </citation>
    <scope>NUCLEOTIDE SEQUENCE [LARGE SCALE GENOMIC DNA]</scope>
    <source>
        <strain evidence="2 3">CBS 120377</strain>
    </source>
</reference>
<organism evidence="2 3">
    <name type="scientific">Mollisia scopiformis</name>
    <name type="common">Conifer needle endophyte fungus</name>
    <name type="synonym">Phialocephala scopiformis</name>
    <dbReference type="NCBI Taxonomy" id="149040"/>
    <lineage>
        <taxon>Eukaryota</taxon>
        <taxon>Fungi</taxon>
        <taxon>Dikarya</taxon>
        <taxon>Ascomycota</taxon>
        <taxon>Pezizomycotina</taxon>
        <taxon>Leotiomycetes</taxon>
        <taxon>Helotiales</taxon>
        <taxon>Mollisiaceae</taxon>
        <taxon>Mollisia</taxon>
    </lineage>
</organism>
<dbReference type="STRING" id="149040.A0A194XC16"/>
<protein>
    <submittedName>
        <fullName evidence="2">HET-domain-containing protein</fullName>
    </submittedName>
</protein>
<feature type="domain" description="Heterokaryon incompatibility" evidence="1">
    <location>
        <begin position="328"/>
        <end position="478"/>
    </location>
</feature>
<dbReference type="RefSeq" id="XP_018072056.1">
    <property type="nucleotide sequence ID" value="XM_018219811.1"/>
</dbReference>
<dbReference type="PANTHER" id="PTHR33112">
    <property type="entry name" value="DOMAIN PROTEIN, PUTATIVE-RELATED"/>
    <property type="match status" value="1"/>
</dbReference>
<sequence length="904" mass="103249">MPPKADSVAVISLGPDGKLRPRCLTAGGRPICKFCHHFIVWGGIAAEKPPHRVEFPHHPSSTSLKKCVDSGKCVLCAILYHSLLDSRRPIEDVDLPDRQIRLGTLPPDNDVPLYRLLVEIVPLSVETAGLHTFDFETLRRVYSNLIDVSTMSRQKGLDFLEHRVESLKRMQKHRPGCSNEVWSILLPDDERRFFRYTNEISADEYFAVILPFYRVEIPLQSMYFKDGITGDLPINQVLDQADEDGLRYDKDTTGSQFALKQIHAWRGICSRHHKQCVAFTRQVASLRFVPKRLLDLTNIKLDPNGNYLEGKPVLISAASFEGSPNISYAALSHCWGKLQPLRTLMSNVSDWEKGIPWKKFPKTFRDASFIAKSLGIDYLWIDSLCIMQDSEDDWKEQSSMMGLIYRCSVICISALSAKNSSEGLFVKRDSRLQRPFKLWEASPWDFPDKGPLYLFPFAKKYGNDPKGPLQERAWVLQEELLSTRRIMFGQDMVYWQCVSCKTSESLPMSIFTATPFRGIDEIEWNRIYQLGIGGALDLSNPGSKDVERFYMCWLLIIQAYSKRKLTKGSDKLAALAGIAAEYQKATGDTYHAGLWRKYVWRELLWHVSSPGAPCFNRPQPKELRESEPMKDFAAPTWSWASINAKIMYFSLYRPDTVSDHEVLLEILDISTSPSSPSDISNQYTGTINLRGKLSVATVLLYSSSESYYELAWETRKDQPADSNLARESNFYDHYYGALDRLAAIRKGVDSKGKANEANDYDFDTLVTSLTAKPDGHLPAYIPSEEELQYEITDRGFDKARLRDGRLPFPATRYHLPDDYSGHPIVRDEDRVQLGHWAPDYKISESEYTVTFLAVSRSRGLVYCLGLELVDSQSQLYKRIGLGFWHELAWEETNRDLRNVELKII</sequence>
<proteinExistence type="predicted"/>
<dbReference type="Proteomes" id="UP000070700">
    <property type="component" value="Unassembled WGS sequence"/>
</dbReference>
<evidence type="ECO:0000313" key="2">
    <source>
        <dbReference type="EMBL" id="KUJ17701.1"/>
    </source>
</evidence>
<dbReference type="InParanoid" id="A0A194XC16"/>
<name>A0A194XC16_MOLSC</name>
<dbReference type="AlphaFoldDB" id="A0A194XC16"/>
<accession>A0A194XC16</accession>
<gene>
    <name evidence="2" type="ORF">LY89DRAFT_733533</name>
</gene>